<proteinExistence type="inferred from homology"/>
<evidence type="ECO:0000256" key="1">
    <source>
        <dbReference type="ARBA" id="ARBA00004418"/>
    </source>
</evidence>
<keyword evidence="6" id="KW-0574">Periplasm</keyword>
<evidence type="ECO:0000256" key="4">
    <source>
        <dbReference type="ARBA" id="ARBA00022597"/>
    </source>
</evidence>
<dbReference type="PANTHER" id="PTHR43649:SF28">
    <property type="entry name" value="BINDING PROTEIN COMPONENT OF ABC SUGAR TRANSPORTER-RELATED"/>
    <property type="match status" value="1"/>
</dbReference>
<protein>
    <recommendedName>
        <fullName evidence="8">Probable sugar-binding periplasmic protein</fullName>
    </recommendedName>
</protein>
<dbReference type="InterPro" id="IPR050490">
    <property type="entry name" value="Bact_solute-bd_prot1"/>
</dbReference>
<evidence type="ECO:0000256" key="2">
    <source>
        <dbReference type="ARBA" id="ARBA00008520"/>
    </source>
</evidence>
<organism evidence="10 11">
    <name type="scientific">Sinorhizobium americanum</name>
    <dbReference type="NCBI Taxonomy" id="194963"/>
    <lineage>
        <taxon>Bacteria</taxon>
        <taxon>Pseudomonadati</taxon>
        <taxon>Pseudomonadota</taxon>
        <taxon>Alphaproteobacteria</taxon>
        <taxon>Hyphomicrobiales</taxon>
        <taxon>Rhizobiaceae</taxon>
        <taxon>Sinorhizobium/Ensifer group</taxon>
        <taxon>Sinorhizobium</taxon>
    </lineage>
</organism>
<name>A0A4R2B7W0_9HYPH</name>
<comment type="similarity">
    <text evidence="2">Belongs to the bacterial solute-binding protein 1 family.</text>
</comment>
<comment type="subcellular location">
    <subcellularLocation>
        <location evidence="1">Periplasm</location>
    </subcellularLocation>
</comment>
<keyword evidence="5 9" id="KW-0732">Signal</keyword>
<dbReference type="GO" id="GO:0042597">
    <property type="term" value="C:periplasmic space"/>
    <property type="evidence" value="ECO:0007669"/>
    <property type="project" value="UniProtKB-SubCell"/>
</dbReference>
<evidence type="ECO:0000256" key="8">
    <source>
        <dbReference type="ARBA" id="ARBA00049753"/>
    </source>
</evidence>
<feature type="signal peptide" evidence="9">
    <location>
        <begin position="1"/>
        <end position="23"/>
    </location>
</feature>
<evidence type="ECO:0000256" key="5">
    <source>
        <dbReference type="ARBA" id="ARBA00022729"/>
    </source>
</evidence>
<evidence type="ECO:0000256" key="7">
    <source>
        <dbReference type="ARBA" id="ARBA00049629"/>
    </source>
</evidence>
<dbReference type="SUPFAM" id="SSF53850">
    <property type="entry name" value="Periplasmic binding protein-like II"/>
    <property type="match status" value="1"/>
</dbReference>
<dbReference type="Pfam" id="PF01547">
    <property type="entry name" value="SBP_bac_1"/>
    <property type="match status" value="1"/>
</dbReference>
<sequence length="417" mass="44816">MTKAAFRFSAAMALGLMAAPVHAENQSVEMLHFWTSGGEAESVRALQDALAAKGIAWKDAAVAGGTGANAYQVLRSRVASKTPPSGAQMHIQETLVWAREGLLRDLSGLAAKDGWRDSVLASIQPNYVVDGKWIAVPVTMHRSNWLWYNTALLKKVGAEPPKDWDEFNAIAGKLKAAGITPLALGGQNWQYGDLLENIILAKGGPEFYRKVIAGDHEAIKSETMVSVFDQVAKLRGYVDEGSPGRDWNLATAMVINGEAAFQIMGDWAKAEFALAGKQPDVDYGCVSAPGTGGGFVWLVDNFAFFDTGDDASRAAQDTLAETVLDPKVQVDFAIKKGSIPVIRDFDNARLDVCGRRSFEDRTSAEGKNGVVPSIFHNAAMPGAQTGVYLDVVSEFFVTPSMTSQDAIEALIEGLDQL</sequence>
<accession>A0A4R2B7W0</accession>
<dbReference type="Gene3D" id="3.40.190.10">
    <property type="entry name" value="Periplasmic binding protein-like II"/>
    <property type="match status" value="2"/>
</dbReference>
<gene>
    <name evidence="10" type="ORF">EV184_12353</name>
</gene>
<comment type="caution">
    <text evidence="10">The sequence shown here is derived from an EMBL/GenBank/DDBJ whole genome shotgun (WGS) entry which is preliminary data.</text>
</comment>
<dbReference type="EMBL" id="SLVU01000023">
    <property type="protein sequence ID" value="TCN22808.1"/>
    <property type="molecule type" value="Genomic_DNA"/>
</dbReference>
<evidence type="ECO:0000256" key="9">
    <source>
        <dbReference type="SAM" id="SignalP"/>
    </source>
</evidence>
<dbReference type="Proteomes" id="UP000295043">
    <property type="component" value="Unassembled WGS sequence"/>
</dbReference>
<reference evidence="10 11" key="1">
    <citation type="submission" date="2019-03" db="EMBL/GenBank/DDBJ databases">
        <title>Genomic Encyclopedia of Type Strains, Phase IV (KMG-V): Genome sequencing to study the core and pangenomes of soil and plant-associated prokaryotes.</title>
        <authorList>
            <person name="Whitman W."/>
        </authorList>
    </citation>
    <scope>NUCLEOTIDE SEQUENCE [LARGE SCALE GENOMIC DNA]</scope>
    <source>
        <strain evidence="10 11">23C40</strain>
    </source>
</reference>
<dbReference type="InterPro" id="IPR006059">
    <property type="entry name" value="SBP"/>
</dbReference>
<evidence type="ECO:0000256" key="3">
    <source>
        <dbReference type="ARBA" id="ARBA00022448"/>
    </source>
</evidence>
<evidence type="ECO:0000256" key="6">
    <source>
        <dbReference type="ARBA" id="ARBA00022764"/>
    </source>
</evidence>
<keyword evidence="4" id="KW-0762">Sugar transport</keyword>
<dbReference type="AlphaFoldDB" id="A0A4R2B7W0"/>
<dbReference type="PANTHER" id="PTHR43649">
    <property type="entry name" value="ARABINOSE-BINDING PROTEIN-RELATED"/>
    <property type="match status" value="1"/>
</dbReference>
<feature type="chain" id="PRO_5020298361" description="Probable sugar-binding periplasmic protein" evidence="9">
    <location>
        <begin position="24"/>
        <end position="417"/>
    </location>
</feature>
<evidence type="ECO:0000313" key="11">
    <source>
        <dbReference type="Proteomes" id="UP000295043"/>
    </source>
</evidence>
<evidence type="ECO:0000313" key="10">
    <source>
        <dbReference type="EMBL" id="TCN22808.1"/>
    </source>
</evidence>
<comment type="function">
    <text evidence="7">Part of a binding-protein-dependent transport system for a sugar.</text>
</comment>
<keyword evidence="3" id="KW-0813">Transport</keyword>
<dbReference type="RefSeq" id="WP_132079802.1">
    <property type="nucleotide sequence ID" value="NZ_SLVU01000023.1"/>
</dbReference>